<gene>
    <name evidence="1" type="ORF">AB2L28_03095</name>
</gene>
<proteinExistence type="predicted"/>
<dbReference type="InterPro" id="IPR014917">
    <property type="entry name" value="DUF1800"/>
</dbReference>
<sequence>MTDDVLHLVRRATWGPTPGLLEEVAAKGPAAWLEEQLRPASVGDPVCDAFLGLFPRLKLSIAQSRARFRHGDWGTMQQLSYATIGRYTWSRRQLFEVVCDFWSNHLNVTNPVTALFADRHDYDANVVRRHAFGSFADMLVASSRHPSMLTYLDGRFSQVGSINQNYGREVLELHTVGVSGGYDEHAVDDVARVMTGWTFKGDGTAVFDPRRHDAGAFSVLGWSTGVHNTAAGPQVQESLLRHLAALPATARQIATKLCLRFVSDTPPDALVTRLAGTYLQNGTQIVPVLHALFASPEFAASAGAKTRRPLEGYVAAVRALGAMPGTEGAGGADVLFTQARSLGHAPLSWAPPNGYPDVAAAWVSAGSTLRRWNANHDLVVRRKPADLRWPASEPLLTSPPRTWGEFVGTLVQRLLYRPTTPREASALLQFCEKQAASPVVQGDPWLTTRFPALAAMALNAPAHMER</sequence>
<reference evidence="1 2" key="1">
    <citation type="submission" date="2024-07" db="EMBL/GenBank/DDBJ databases">
        <authorList>
            <person name="Thanompreechachai J."/>
            <person name="Duangmal K."/>
        </authorList>
    </citation>
    <scope>NUCLEOTIDE SEQUENCE [LARGE SCALE GENOMIC DNA]</scope>
    <source>
        <strain evidence="1 2">TBRC 1896</strain>
    </source>
</reference>
<comment type="caution">
    <text evidence="1">The sequence shown here is derived from an EMBL/GenBank/DDBJ whole genome shotgun (WGS) entry which is preliminary data.</text>
</comment>
<evidence type="ECO:0000313" key="2">
    <source>
        <dbReference type="Proteomes" id="UP001566476"/>
    </source>
</evidence>
<dbReference type="EMBL" id="JBGGTQ010000002">
    <property type="protein sequence ID" value="MEZ0491219.1"/>
    <property type="molecule type" value="Genomic_DNA"/>
</dbReference>
<accession>A0ABV4HXT1</accession>
<evidence type="ECO:0000313" key="1">
    <source>
        <dbReference type="EMBL" id="MEZ0491219.1"/>
    </source>
</evidence>
<organism evidence="1 2">
    <name type="scientific">Kineococcus mangrovi</name>
    <dbReference type="NCBI Taxonomy" id="1660183"/>
    <lineage>
        <taxon>Bacteria</taxon>
        <taxon>Bacillati</taxon>
        <taxon>Actinomycetota</taxon>
        <taxon>Actinomycetes</taxon>
        <taxon>Kineosporiales</taxon>
        <taxon>Kineosporiaceae</taxon>
        <taxon>Kineococcus</taxon>
    </lineage>
</organism>
<name>A0ABV4HXT1_9ACTN</name>
<keyword evidence="2" id="KW-1185">Reference proteome</keyword>
<protein>
    <submittedName>
        <fullName evidence="1">DUF1800 domain-containing protein</fullName>
    </submittedName>
</protein>
<dbReference type="Proteomes" id="UP001566476">
    <property type="component" value="Unassembled WGS sequence"/>
</dbReference>
<dbReference type="RefSeq" id="WP_370717275.1">
    <property type="nucleotide sequence ID" value="NZ_JBGGTQ010000002.1"/>
</dbReference>
<dbReference type="Pfam" id="PF08811">
    <property type="entry name" value="DUF1800"/>
    <property type="match status" value="1"/>
</dbReference>